<dbReference type="EMBL" id="CAJFDH010000001">
    <property type="protein sequence ID" value="CAD5206303.1"/>
    <property type="molecule type" value="Genomic_DNA"/>
</dbReference>
<dbReference type="AlphaFoldDB" id="A0A811JSP4"/>
<sequence>MPCHNNIPCGYTMKSVILVLSFVGFALAAPASQSQDLQSKIDAMETHIQNLEKILLQSRQPASLPESQMLAQRPTRALAFQPMKRMVAWQPMKRSNSLLVPEYSKEQVIRAVEEQLLEILRAGETLGANAEEVLSDLRRKNGQVM</sequence>
<evidence type="ECO:0000256" key="1">
    <source>
        <dbReference type="SAM" id="SignalP"/>
    </source>
</evidence>
<dbReference type="OrthoDB" id="5864411at2759"/>
<feature type="signal peptide" evidence="1">
    <location>
        <begin position="1"/>
        <end position="28"/>
    </location>
</feature>
<dbReference type="Proteomes" id="UP000783686">
    <property type="component" value="Unassembled WGS sequence"/>
</dbReference>
<gene>
    <name evidence="2" type="ORF">BOKJ2_LOCUS987</name>
</gene>
<evidence type="ECO:0000313" key="3">
    <source>
        <dbReference type="Proteomes" id="UP000614601"/>
    </source>
</evidence>
<organism evidence="2 3">
    <name type="scientific">Bursaphelenchus okinawaensis</name>
    <dbReference type="NCBI Taxonomy" id="465554"/>
    <lineage>
        <taxon>Eukaryota</taxon>
        <taxon>Metazoa</taxon>
        <taxon>Ecdysozoa</taxon>
        <taxon>Nematoda</taxon>
        <taxon>Chromadorea</taxon>
        <taxon>Rhabditida</taxon>
        <taxon>Tylenchina</taxon>
        <taxon>Tylenchomorpha</taxon>
        <taxon>Aphelenchoidea</taxon>
        <taxon>Aphelenchoididae</taxon>
        <taxon>Bursaphelenchus</taxon>
    </lineage>
</organism>
<accession>A0A811JSP4</accession>
<protein>
    <submittedName>
        <fullName evidence="2">Uncharacterized protein</fullName>
    </submittedName>
</protein>
<evidence type="ECO:0000313" key="2">
    <source>
        <dbReference type="EMBL" id="CAD5206303.1"/>
    </source>
</evidence>
<feature type="chain" id="PRO_5044131594" evidence="1">
    <location>
        <begin position="29"/>
        <end position="145"/>
    </location>
</feature>
<name>A0A811JSP4_9BILA</name>
<comment type="caution">
    <text evidence="2">The sequence shown here is derived from an EMBL/GenBank/DDBJ whole genome shotgun (WGS) entry which is preliminary data.</text>
</comment>
<keyword evidence="3" id="KW-1185">Reference proteome</keyword>
<keyword evidence="1" id="KW-0732">Signal</keyword>
<dbReference type="EMBL" id="CAJFCW020000001">
    <property type="protein sequence ID" value="CAG9081234.1"/>
    <property type="molecule type" value="Genomic_DNA"/>
</dbReference>
<reference evidence="2" key="1">
    <citation type="submission" date="2020-09" db="EMBL/GenBank/DDBJ databases">
        <authorList>
            <person name="Kikuchi T."/>
        </authorList>
    </citation>
    <scope>NUCLEOTIDE SEQUENCE</scope>
    <source>
        <strain evidence="2">SH1</strain>
    </source>
</reference>
<proteinExistence type="predicted"/>
<dbReference type="Proteomes" id="UP000614601">
    <property type="component" value="Unassembled WGS sequence"/>
</dbReference>